<dbReference type="InterPro" id="IPR008279">
    <property type="entry name" value="PEP-util_enz_mobile_dom"/>
</dbReference>
<gene>
    <name evidence="5" type="ORF">IPJ89_01325</name>
</gene>
<dbReference type="AlphaFoldDB" id="A0A7T9I1C0"/>
<dbReference type="Gene3D" id="3.50.30.10">
    <property type="entry name" value="Phosphohistidine domain"/>
    <property type="match status" value="1"/>
</dbReference>
<dbReference type="GO" id="GO:0005524">
    <property type="term" value="F:ATP binding"/>
    <property type="evidence" value="ECO:0007669"/>
    <property type="project" value="UniProtKB-KW"/>
</dbReference>
<dbReference type="SUPFAM" id="SSF52009">
    <property type="entry name" value="Phosphohistidine domain"/>
    <property type="match status" value="1"/>
</dbReference>
<dbReference type="Proteomes" id="UP000596004">
    <property type="component" value="Chromosome"/>
</dbReference>
<dbReference type="PANTHER" id="PTHR43030:SF1">
    <property type="entry name" value="PHOSPHOENOLPYRUVATE SYNTHASE"/>
    <property type="match status" value="1"/>
</dbReference>
<dbReference type="EMBL" id="CP064981">
    <property type="protein sequence ID" value="QQR92869.1"/>
    <property type="molecule type" value="Genomic_DNA"/>
</dbReference>
<feature type="domain" description="PEP-utilising enzyme mobile" evidence="4">
    <location>
        <begin position="276"/>
        <end position="346"/>
    </location>
</feature>
<reference evidence="5" key="1">
    <citation type="submission" date="2020-11" db="EMBL/GenBank/DDBJ databases">
        <title>Connecting structure to function with the recovery of over 1000 high-quality activated sludge metagenome-assembled genomes encoding full-length rRNA genes using long-read sequencing.</title>
        <authorList>
            <person name="Singleton C.M."/>
            <person name="Petriglieri F."/>
            <person name="Kristensen J.M."/>
            <person name="Kirkegaard R.H."/>
            <person name="Michaelsen T.Y."/>
            <person name="Andersen M.H."/>
            <person name="Karst S.M."/>
            <person name="Dueholm M.S."/>
            <person name="Nielsen P.H."/>
            <person name="Albertsen M."/>
        </authorList>
    </citation>
    <scope>NUCLEOTIDE SEQUENCE</scope>
    <source>
        <strain evidence="5">Fred_18-Q3-R57-64_BAT3C.431</strain>
    </source>
</reference>
<evidence type="ECO:0000256" key="3">
    <source>
        <dbReference type="ARBA" id="ARBA00022840"/>
    </source>
</evidence>
<protein>
    <recommendedName>
        <fullName evidence="4">PEP-utilising enzyme mobile domain-containing protein</fullName>
    </recommendedName>
</protein>
<dbReference type="InterPro" id="IPR036637">
    <property type="entry name" value="Phosphohistidine_dom_sf"/>
</dbReference>
<dbReference type="InterPro" id="IPR006319">
    <property type="entry name" value="PEP_synth"/>
</dbReference>
<name>A0A7T9I1C0_9ARCH</name>
<sequence>MPYSDYPSISPRNYDFLWEFGGLSHHYCSLYVDGSYGRGRDFIWYYQDGTHYLFISKEERERASQQAIKHYRSFAAYEKKVHRCIKAFEQTIQWVRKQDFSTLSRKELLRAYKNATKAVIKLWDCYFWTEYFCTDAIGNTASMDRNTVAMGKLKYLQRKWINRIYLVLRKFEKEIDQRMLLPHRTKEYYFKEIISLLEGKNISIPERNPVIKGKFSKWKDITGTEARLLFGRLYHITPNQHALQGQTGNRGFYAGIAKVIPSDTRINHAKAIREMQKGDVLVSGSTGPELILACRKAGAIVTEEGGIISHAAIIARELGIPCVIGTRIATKVLRDGDRIEVNATTGTVKIIKKHRER</sequence>
<keyword evidence="3" id="KW-0067">ATP-binding</keyword>
<evidence type="ECO:0000313" key="5">
    <source>
        <dbReference type="EMBL" id="QQR92869.1"/>
    </source>
</evidence>
<evidence type="ECO:0000259" key="4">
    <source>
        <dbReference type="Pfam" id="PF00391"/>
    </source>
</evidence>
<comment type="similarity">
    <text evidence="1">Belongs to the PEP-utilizing enzyme family.</text>
</comment>
<dbReference type="GO" id="GO:0008986">
    <property type="term" value="F:pyruvate, water dikinase activity"/>
    <property type="evidence" value="ECO:0007669"/>
    <property type="project" value="InterPro"/>
</dbReference>
<evidence type="ECO:0000256" key="1">
    <source>
        <dbReference type="ARBA" id="ARBA00007837"/>
    </source>
</evidence>
<evidence type="ECO:0000256" key="2">
    <source>
        <dbReference type="ARBA" id="ARBA00022741"/>
    </source>
</evidence>
<organism evidence="5">
    <name type="scientific">Candidatus Iainarchaeum sp</name>
    <dbReference type="NCBI Taxonomy" id="3101447"/>
    <lineage>
        <taxon>Archaea</taxon>
        <taxon>Candidatus Iainarchaeota</taxon>
        <taxon>Candidatus Iainarchaeia</taxon>
        <taxon>Candidatus Iainarchaeales</taxon>
        <taxon>Candidatus Iainarchaeaceae</taxon>
        <taxon>Candidatus Iainarchaeum</taxon>
    </lineage>
</organism>
<keyword evidence="2" id="KW-0547">Nucleotide-binding</keyword>
<dbReference type="Pfam" id="PF00391">
    <property type="entry name" value="PEP-utilizers"/>
    <property type="match status" value="1"/>
</dbReference>
<dbReference type="PANTHER" id="PTHR43030">
    <property type="entry name" value="PHOSPHOENOLPYRUVATE SYNTHASE"/>
    <property type="match status" value="1"/>
</dbReference>
<proteinExistence type="inferred from homology"/>
<accession>A0A7T9I1C0</accession>